<sequence length="40" mass="3963">MALSGSPLALVSVSSAAALFGLMALLDFRPLLTGSANVLS</sequence>
<dbReference type="PATRIC" id="fig|408015.6.peg.229"/>
<dbReference type="STRING" id="408015.SXIM_02080"/>
<name>A0A0F7FPA3_9ACTN</name>
<dbReference type="KEGG" id="sxi:SXIM_02080"/>
<gene>
    <name evidence="2" type="ORF">SXIM_02080</name>
</gene>
<organism evidence="2 3">
    <name type="scientific">Streptomyces xiamenensis</name>
    <dbReference type="NCBI Taxonomy" id="408015"/>
    <lineage>
        <taxon>Bacteria</taxon>
        <taxon>Bacillati</taxon>
        <taxon>Actinomycetota</taxon>
        <taxon>Actinomycetes</taxon>
        <taxon>Kitasatosporales</taxon>
        <taxon>Streptomycetaceae</taxon>
        <taxon>Streptomyces</taxon>
    </lineage>
</organism>
<dbReference type="Proteomes" id="UP000034034">
    <property type="component" value="Chromosome"/>
</dbReference>
<keyword evidence="1" id="KW-1133">Transmembrane helix</keyword>
<proteinExistence type="predicted"/>
<evidence type="ECO:0000313" key="2">
    <source>
        <dbReference type="EMBL" id="AKG41592.1"/>
    </source>
</evidence>
<keyword evidence="1" id="KW-0472">Membrane</keyword>
<accession>A0A0F7FPA3</accession>
<keyword evidence="3" id="KW-1185">Reference proteome</keyword>
<evidence type="ECO:0000256" key="1">
    <source>
        <dbReference type="SAM" id="Phobius"/>
    </source>
</evidence>
<evidence type="ECO:0000313" key="3">
    <source>
        <dbReference type="Proteomes" id="UP000034034"/>
    </source>
</evidence>
<dbReference type="AlphaFoldDB" id="A0A0F7FPA3"/>
<dbReference type="EMBL" id="CP009922">
    <property type="protein sequence ID" value="AKG41592.1"/>
    <property type="molecule type" value="Genomic_DNA"/>
</dbReference>
<feature type="transmembrane region" description="Helical" evidence="1">
    <location>
        <begin position="6"/>
        <end position="26"/>
    </location>
</feature>
<dbReference type="HOGENOM" id="CLU_3297488_0_0_11"/>
<protein>
    <submittedName>
        <fullName evidence="2">Uncharacterized protein</fullName>
    </submittedName>
</protein>
<keyword evidence="1" id="KW-0812">Transmembrane</keyword>
<reference evidence="2" key="1">
    <citation type="submission" date="2019-08" db="EMBL/GenBank/DDBJ databases">
        <title>Complete genome sequence of a mangrove-derived Streptomyces xiamenensis.</title>
        <authorList>
            <person name="Xu J."/>
        </authorList>
    </citation>
    <scope>NUCLEOTIDE SEQUENCE</scope>
    <source>
        <strain evidence="2">318</strain>
    </source>
</reference>